<dbReference type="InterPro" id="IPR012338">
    <property type="entry name" value="Beta-lactam/transpept-like"/>
</dbReference>
<keyword evidence="5 18" id="KW-0121">Carboxypeptidase</keyword>
<comment type="catalytic activity">
    <reaction evidence="12">
        <text>Preferential cleavage: (Ac)2-L-Lys-D-Ala-|-D-Ala. Also transpeptidation of peptidyl-alanyl moieties that are N-acyl substituents of D-alanine.</text>
        <dbReference type="EC" id="3.4.16.4"/>
    </reaction>
</comment>
<dbReference type="GO" id="GO:0008360">
    <property type="term" value="P:regulation of cell shape"/>
    <property type="evidence" value="ECO:0007669"/>
    <property type="project" value="UniProtKB-KW"/>
</dbReference>
<evidence type="ECO:0000256" key="13">
    <source>
        <dbReference type="PIRSR" id="PIRSR618044-1"/>
    </source>
</evidence>
<evidence type="ECO:0000256" key="9">
    <source>
        <dbReference type="ARBA" id="ARBA00022960"/>
    </source>
</evidence>
<keyword evidence="9" id="KW-0133">Cell shape</keyword>
<evidence type="ECO:0000313" key="18">
    <source>
        <dbReference type="EMBL" id="CDI40562.1"/>
    </source>
</evidence>
<protein>
    <recommendedName>
        <fullName evidence="4">serine-type D-Ala-D-Ala carboxypeptidase</fullName>
        <ecNumber evidence="4">3.4.16.4</ecNumber>
    </recommendedName>
</protein>
<evidence type="ECO:0000256" key="6">
    <source>
        <dbReference type="ARBA" id="ARBA00022670"/>
    </source>
</evidence>
<dbReference type="GO" id="GO:0006508">
    <property type="term" value="P:proteolysis"/>
    <property type="evidence" value="ECO:0007669"/>
    <property type="project" value="UniProtKB-KW"/>
</dbReference>
<dbReference type="Gene3D" id="2.60.410.10">
    <property type="entry name" value="D-Ala-D-Ala carboxypeptidase, C-terminal domain"/>
    <property type="match status" value="1"/>
</dbReference>
<dbReference type="SMART" id="SM00936">
    <property type="entry name" value="PBP5_C"/>
    <property type="match status" value="1"/>
</dbReference>
<feature type="active site" evidence="13">
    <location>
        <position position="123"/>
    </location>
</feature>
<evidence type="ECO:0000256" key="14">
    <source>
        <dbReference type="PIRSR" id="PIRSR618044-2"/>
    </source>
</evidence>
<dbReference type="PANTHER" id="PTHR21581:SF33">
    <property type="entry name" value="D-ALANYL-D-ALANINE CARBOXYPEPTIDASE DACB"/>
    <property type="match status" value="1"/>
</dbReference>
<evidence type="ECO:0000259" key="17">
    <source>
        <dbReference type="SMART" id="SM00936"/>
    </source>
</evidence>
<dbReference type="OrthoDB" id="9791132at2"/>
<dbReference type="STRING" id="1209989.TepRe1_0970"/>
<dbReference type="EC" id="3.4.16.4" evidence="4"/>
<reference evidence="19" key="1">
    <citation type="journal article" date="2013" name="Genome Announc.">
        <title>First genome sequence of a syntrophic acetate-oxidizing bacterium, Tepidanaerobacter acetatoxydans strain Re1.</title>
        <authorList>
            <person name="Manzoor S."/>
            <person name="Bongcam-Rudloff E."/>
            <person name="Schnurer A."/>
            <person name="Muller B."/>
        </authorList>
    </citation>
    <scope>NUCLEOTIDE SEQUENCE [LARGE SCALE GENOMIC DNA]</scope>
    <source>
        <strain evidence="19">Re1</strain>
    </source>
</reference>
<gene>
    <name evidence="18" type="ordered locus">TEPIRE1_1066</name>
</gene>
<evidence type="ECO:0000256" key="8">
    <source>
        <dbReference type="ARBA" id="ARBA00022801"/>
    </source>
</evidence>
<evidence type="ECO:0000256" key="4">
    <source>
        <dbReference type="ARBA" id="ARBA00012448"/>
    </source>
</evidence>
<feature type="transmembrane region" description="Helical" evidence="16">
    <location>
        <begin position="373"/>
        <end position="392"/>
    </location>
</feature>
<feature type="active site" description="Acyl-ester intermediate" evidence="13">
    <location>
        <position position="68"/>
    </location>
</feature>
<dbReference type="Proteomes" id="UP000010802">
    <property type="component" value="Chromosome"/>
</dbReference>
<keyword evidence="6" id="KW-0645">Protease</keyword>
<dbReference type="PANTHER" id="PTHR21581">
    <property type="entry name" value="D-ALANYL-D-ALANINE CARBOXYPEPTIDASE"/>
    <property type="match status" value="1"/>
</dbReference>
<dbReference type="HOGENOM" id="CLU_027070_7_3_9"/>
<dbReference type="EMBL" id="HF563609">
    <property type="protein sequence ID" value="CDI40562.1"/>
    <property type="molecule type" value="Genomic_DNA"/>
</dbReference>
<dbReference type="Pfam" id="PF00768">
    <property type="entry name" value="Peptidase_S11"/>
    <property type="match status" value="1"/>
</dbReference>
<dbReference type="RefSeq" id="WP_013778041.1">
    <property type="nucleotide sequence ID" value="NC_015519.1"/>
</dbReference>
<keyword evidence="11" id="KW-0961">Cell wall biogenesis/degradation</keyword>
<evidence type="ECO:0000256" key="12">
    <source>
        <dbReference type="ARBA" id="ARBA00034000"/>
    </source>
</evidence>
<keyword evidence="7" id="KW-0732">Signal</keyword>
<feature type="active site" description="Proton acceptor" evidence="13">
    <location>
        <position position="71"/>
    </location>
</feature>
<dbReference type="Pfam" id="PF07943">
    <property type="entry name" value="PBP5_C"/>
    <property type="match status" value="1"/>
</dbReference>
<evidence type="ECO:0000256" key="16">
    <source>
        <dbReference type="SAM" id="Phobius"/>
    </source>
</evidence>
<keyword evidence="10" id="KW-0573">Peptidoglycan synthesis</keyword>
<evidence type="ECO:0000313" key="19">
    <source>
        <dbReference type="Proteomes" id="UP000010802"/>
    </source>
</evidence>
<dbReference type="SUPFAM" id="SSF56601">
    <property type="entry name" value="beta-lactamase/transpeptidase-like"/>
    <property type="match status" value="1"/>
</dbReference>
<keyword evidence="16" id="KW-1133">Transmembrane helix</keyword>
<evidence type="ECO:0000256" key="1">
    <source>
        <dbReference type="ARBA" id="ARBA00003217"/>
    </source>
</evidence>
<dbReference type="KEGG" id="tep:TepRe1_0970"/>
<keyword evidence="16" id="KW-0812">Transmembrane</keyword>
<comment type="pathway">
    <text evidence="2">Cell wall biogenesis; peptidoglycan biosynthesis.</text>
</comment>
<dbReference type="MEROPS" id="S11.004"/>
<feature type="domain" description="Peptidase S11 D-Ala-D-Ala carboxypeptidase A C-terminal" evidence="17">
    <location>
        <begin position="280"/>
        <end position="367"/>
    </location>
</feature>
<dbReference type="InterPro" id="IPR018044">
    <property type="entry name" value="Peptidase_S11"/>
</dbReference>
<dbReference type="UniPathway" id="UPA00219"/>
<evidence type="ECO:0000256" key="3">
    <source>
        <dbReference type="ARBA" id="ARBA00007164"/>
    </source>
</evidence>
<keyword evidence="16" id="KW-0472">Membrane</keyword>
<dbReference type="InterPro" id="IPR015956">
    <property type="entry name" value="Peniciliin-bd_prot_C_sf"/>
</dbReference>
<dbReference type="PRINTS" id="PR00725">
    <property type="entry name" value="DADACBPTASE1"/>
</dbReference>
<organism evidence="18 19">
    <name type="scientific">Tepidanaerobacter acetatoxydans (strain DSM 21804 / JCM 16047 / Re1)</name>
    <dbReference type="NCBI Taxonomy" id="1209989"/>
    <lineage>
        <taxon>Bacteria</taxon>
        <taxon>Bacillati</taxon>
        <taxon>Bacillota</taxon>
        <taxon>Clostridia</taxon>
        <taxon>Thermosediminibacterales</taxon>
        <taxon>Tepidanaerobacteraceae</taxon>
        <taxon>Tepidanaerobacter</taxon>
    </lineage>
</organism>
<accession>F4LRQ0</accession>
<dbReference type="InterPro" id="IPR037167">
    <property type="entry name" value="Peptidase_S11_C_sf"/>
</dbReference>
<comment type="similarity">
    <text evidence="3 15">Belongs to the peptidase S11 family.</text>
</comment>
<sequence>MRQKYTYTISIAVVLFLFSFLIPISFANGAEQTESLPSISGETGILIDASTGKVLYEKNAYTRMEPASTTKIMTAILALEKGNLSDVVTTGKQPTLADGTRIYLEEGEQLTLEQMLYGMMLNSGNDAAIAIAEHIGGSVEAFVEMMNEKAREIGAKDTTFVNPNGLPAKGHLTTAYDLALISRYALLNLPEFRKIVSTKNAEIPWQAQDSDRQLINLNKLLWNYEGADGVKTGYTSTAGSTLVASATRNGWQLISVILKSDAINVWHDSAALLDYGFTNFERKNILSENTLITEEKVKYGDSIGLLANTSFITVLPKNGPDVTQKVVINPDIKAPVIKGEILGQVIFYQGNEKLGSVDLIAANDVKRKIYTYWWFWIVSLLLIIYTPFRIMVGIRRYKRNKRRVHYVSSYVKRYR</sequence>
<dbReference type="GO" id="GO:0009002">
    <property type="term" value="F:serine-type D-Ala-D-Ala carboxypeptidase activity"/>
    <property type="evidence" value="ECO:0007669"/>
    <property type="project" value="UniProtKB-EC"/>
</dbReference>
<dbReference type="GO" id="GO:0071555">
    <property type="term" value="P:cell wall organization"/>
    <property type="evidence" value="ECO:0007669"/>
    <property type="project" value="UniProtKB-KW"/>
</dbReference>
<dbReference type="KEGG" id="tae:TepiRe1_1066"/>
<dbReference type="GO" id="GO:0009252">
    <property type="term" value="P:peptidoglycan biosynthetic process"/>
    <property type="evidence" value="ECO:0007669"/>
    <property type="project" value="UniProtKB-UniPathway"/>
</dbReference>
<evidence type="ECO:0000256" key="7">
    <source>
        <dbReference type="ARBA" id="ARBA00022729"/>
    </source>
</evidence>
<dbReference type="SUPFAM" id="SSF69189">
    <property type="entry name" value="Penicillin-binding protein associated domain"/>
    <property type="match status" value="1"/>
</dbReference>
<keyword evidence="8 18" id="KW-0378">Hydrolase</keyword>
<keyword evidence="19" id="KW-1185">Reference proteome</keyword>
<dbReference type="InterPro" id="IPR001967">
    <property type="entry name" value="Peptidase_S11_N"/>
</dbReference>
<evidence type="ECO:0000256" key="10">
    <source>
        <dbReference type="ARBA" id="ARBA00022984"/>
    </source>
</evidence>
<dbReference type="eggNOG" id="COG1686">
    <property type="taxonomic scope" value="Bacteria"/>
</dbReference>
<dbReference type="InterPro" id="IPR012907">
    <property type="entry name" value="Peptidase_S11_C"/>
</dbReference>
<comment type="function">
    <text evidence="1">Removes C-terminal D-alanyl residues from sugar-peptide cell wall precursors.</text>
</comment>
<evidence type="ECO:0000256" key="15">
    <source>
        <dbReference type="RuleBase" id="RU004016"/>
    </source>
</evidence>
<feature type="binding site" evidence="14">
    <location>
        <position position="231"/>
    </location>
    <ligand>
        <name>substrate</name>
    </ligand>
</feature>
<name>F4LRQ0_TEPAE</name>
<dbReference type="AlphaFoldDB" id="F4LRQ0"/>
<evidence type="ECO:0000256" key="5">
    <source>
        <dbReference type="ARBA" id="ARBA00022645"/>
    </source>
</evidence>
<evidence type="ECO:0000256" key="2">
    <source>
        <dbReference type="ARBA" id="ARBA00004752"/>
    </source>
</evidence>
<proteinExistence type="inferred from homology"/>
<dbReference type="Gene3D" id="3.40.710.10">
    <property type="entry name" value="DD-peptidase/beta-lactamase superfamily"/>
    <property type="match status" value="1"/>
</dbReference>
<evidence type="ECO:0000256" key="11">
    <source>
        <dbReference type="ARBA" id="ARBA00023316"/>
    </source>
</evidence>